<organism evidence="2 3">
    <name type="scientific">Tanacetum coccineum</name>
    <dbReference type="NCBI Taxonomy" id="301880"/>
    <lineage>
        <taxon>Eukaryota</taxon>
        <taxon>Viridiplantae</taxon>
        <taxon>Streptophyta</taxon>
        <taxon>Embryophyta</taxon>
        <taxon>Tracheophyta</taxon>
        <taxon>Spermatophyta</taxon>
        <taxon>Magnoliopsida</taxon>
        <taxon>eudicotyledons</taxon>
        <taxon>Gunneridae</taxon>
        <taxon>Pentapetalae</taxon>
        <taxon>asterids</taxon>
        <taxon>campanulids</taxon>
        <taxon>Asterales</taxon>
        <taxon>Asteraceae</taxon>
        <taxon>Asteroideae</taxon>
        <taxon>Anthemideae</taxon>
        <taxon>Anthemidinae</taxon>
        <taxon>Tanacetum</taxon>
    </lineage>
</organism>
<accession>A0ABQ5AG87</accession>
<name>A0ABQ5AG87_9ASTR</name>
<evidence type="ECO:0000313" key="2">
    <source>
        <dbReference type="EMBL" id="GJT00567.1"/>
    </source>
</evidence>
<keyword evidence="3" id="KW-1185">Reference proteome</keyword>
<comment type="caution">
    <text evidence="2">The sequence shown here is derived from an EMBL/GenBank/DDBJ whole genome shotgun (WGS) entry which is preliminary data.</text>
</comment>
<feature type="region of interest" description="Disordered" evidence="1">
    <location>
        <begin position="492"/>
        <end position="514"/>
    </location>
</feature>
<evidence type="ECO:0000256" key="1">
    <source>
        <dbReference type="SAM" id="MobiDB-lite"/>
    </source>
</evidence>
<protein>
    <submittedName>
        <fullName evidence="2">Uncharacterized protein</fullName>
    </submittedName>
</protein>
<dbReference type="CDD" id="cd09272">
    <property type="entry name" value="RNase_HI_RT_Ty1"/>
    <property type="match status" value="1"/>
</dbReference>
<feature type="compositionally biased region" description="Basic and acidic residues" evidence="1">
    <location>
        <begin position="492"/>
        <end position="511"/>
    </location>
</feature>
<evidence type="ECO:0000313" key="3">
    <source>
        <dbReference type="Proteomes" id="UP001151760"/>
    </source>
</evidence>
<sequence length="572" mass="65682">METTQPVTFDDLTDQNQLLYKSSSETSPIPVDAGPISSGHVQSDWWKHWDFASNLKEQFYWHLRPPGIPQSYVRIQQKTDIIACRTKVEIVECHDYKHLDMDTIRISAVMLGLVIQSHDPSQNRRESTQGYPTYLVDTAPANTISPHLVYCYDPGTAPFWKPYFITIGSSFLLSSSWFSRLNTEASTLGKSTIPESQPSTQHHEHVPEMDYLPHPHDNDGDPHGSKAIFSRMEEHFVQKSKSTRVAKFQDGKEIVLGYDLKMLNITMIQLQVQGNKLNPKKSMITTTYFQEKVKSNELKTMEKHSYDRLYYNLQLAHWYPNDSTFYLGAYTDSDYVGSNLDRTSTTGAASNDVDNVIWILNQLLDYGYNFMQTKIHIDNERTICIVKNPVFHSKTKHIEIRRYFIRDSNEKKLIQMIKIHTDQNVTDLLIKAFDHNIATKAVNTAQPNQVFTAWIKKSKTNIHPNDLEGMEFYVEQVIVLTLPQERTLARECRAPRNQDSRNKEPTRRTVPVEETTSNALVSQCDGFGYDLDLDDFVDVNESASESIVEKPIVETNELKTARKEDGAPIIED</sequence>
<dbReference type="Proteomes" id="UP001151760">
    <property type="component" value="Unassembled WGS sequence"/>
</dbReference>
<dbReference type="EMBL" id="BQNB010012205">
    <property type="protein sequence ID" value="GJT00567.1"/>
    <property type="molecule type" value="Genomic_DNA"/>
</dbReference>
<proteinExistence type="predicted"/>
<reference evidence="2" key="1">
    <citation type="journal article" date="2022" name="Int. J. Mol. Sci.">
        <title>Draft Genome of Tanacetum Coccineum: Genomic Comparison of Closely Related Tanacetum-Family Plants.</title>
        <authorList>
            <person name="Yamashiro T."/>
            <person name="Shiraishi A."/>
            <person name="Nakayama K."/>
            <person name="Satake H."/>
        </authorList>
    </citation>
    <scope>NUCLEOTIDE SEQUENCE</scope>
</reference>
<dbReference type="PANTHER" id="PTHR11439:SF495">
    <property type="entry name" value="REVERSE TRANSCRIPTASE, RNA-DEPENDENT DNA POLYMERASE-RELATED"/>
    <property type="match status" value="1"/>
</dbReference>
<gene>
    <name evidence="2" type="ORF">Tco_0821736</name>
</gene>
<reference evidence="2" key="2">
    <citation type="submission" date="2022-01" db="EMBL/GenBank/DDBJ databases">
        <authorList>
            <person name="Yamashiro T."/>
            <person name="Shiraishi A."/>
            <person name="Satake H."/>
            <person name="Nakayama K."/>
        </authorList>
    </citation>
    <scope>NUCLEOTIDE SEQUENCE</scope>
</reference>
<dbReference type="PANTHER" id="PTHR11439">
    <property type="entry name" value="GAG-POL-RELATED RETROTRANSPOSON"/>
    <property type="match status" value="1"/>
</dbReference>